<feature type="region of interest" description="Disordered" evidence="1">
    <location>
        <begin position="49"/>
        <end position="145"/>
    </location>
</feature>
<feature type="compositionally biased region" description="Basic and acidic residues" evidence="1">
    <location>
        <begin position="87"/>
        <end position="105"/>
    </location>
</feature>
<dbReference type="Gene3D" id="2.60.40.1260">
    <property type="entry name" value="Lamin Tail domain"/>
    <property type="match status" value="1"/>
</dbReference>
<dbReference type="InterPro" id="IPR036415">
    <property type="entry name" value="Lamin_tail_dom_sf"/>
</dbReference>
<sequence>MEKDWIRRSAMLIGVVVLGFLAMSIGGTEEVQEKSERKLVAEIPVKKKTEEEKTLASATEQIQIKSESNNSTIASTKESLVSQPVVKEVEAVQKEKQEKEREEQAVIKTPLPSTEENTETGSKEPTSTPEPSPNPPLPSPQSAPVNSSFEKIIISEIQLTGGTGKTQNDFIELYNPNDAPVDISGWKLRKRTKSGNESSIRSLPDGSVIPTHGFFLWANSNDDYATSISADVESTTSIADNTSIALVDTNGTVIDAIAWGSDLMNPFGEGAPITAELEANQSYTRNLASCPGACDTDNNNADFTVQSVATPKQ</sequence>
<evidence type="ECO:0000313" key="3">
    <source>
        <dbReference type="EMBL" id="PIT92363.1"/>
    </source>
</evidence>
<dbReference type="AlphaFoldDB" id="A0A2M6WHU3"/>
<organism evidence="3 4">
    <name type="scientific">Candidatus Harrisonbacteria bacterium CG10_big_fil_rev_8_21_14_0_10_42_17</name>
    <dbReference type="NCBI Taxonomy" id="1974584"/>
    <lineage>
        <taxon>Bacteria</taxon>
        <taxon>Candidatus Harrisoniibacteriota</taxon>
    </lineage>
</organism>
<feature type="domain" description="LTD" evidence="2">
    <location>
        <begin position="139"/>
        <end position="261"/>
    </location>
</feature>
<comment type="caution">
    <text evidence="3">The sequence shown here is derived from an EMBL/GenBank/DDBJ whole genome shotgun (WGS) entry which is preliminary data.</text>
</comment>
<evidence type="ECO:0000313" key="4">
    <source>
        <dbReference type="Proteomes" id="UP000228635"/>
    </source>
</evidence>
<reference evidence="4" key="1">
    <citation type="submission" date="2017-09" db="EMBL/GenBank/DDBJ databases">
        <title>Depth-based differentiation of microbial function through sediment-hosted aquifers and enrichment of novel symbionts in the deep terrestrial subsurface.</title>
        <authorList>
            <person name="Probst A.J."/>
            <person name="Ladd B."/>
            <person name="Jarett J.K."/>
            <person name="Geller-Mcgrath D.E."/>
            <person name="Sieber C.M.K."/>
            <person name="Emerson J.B."/>
            <person name="Anantharaman K."/>
            <person name="Thomas B.C."/>
            <person name="Malmstrom R."/>
            <person name="Stieglmeier M."/>
            <person name="Klingl A."/>
            <person name="Woyke T."/>
            <person name="Ryan C.M."/>
            <person name="Banfield J.F."/>
        </authorList>
    </citation>
    <scope>NUCLEOTIDE SEQUENCE [LARGE SCALE GENOMIC DNA]</scope>
</reference>
<name>A0A2M6WHU3_9BACT</name>
<evidence type="ECO:0000256" key="1">
    <source>
        <dbReference type="SAM" id="MobiDB-lite"/>
    </source>
</evidence>
<evidence type="ECO:0000259" key="2">
    <source>
        <dbReference type="PROSITE" id="PS51841"/>
    </source>
</evidence>
<dbReference type="InterPro" id="IPR001322">
    <property type="entry name" value="Lamin_tail_dom"/>
</dbReference>
<gene>
    <name evidence="3" type="ORF">COU08_02565</name>
</gene>
<dbReference type="SUPFAM" id="SSF74853">
    <property type="entry name" value="Lamin A/C globular tail domain"/>
    <property type="match status" value="1"/>
</dbReference>
<dbReference type="Pfam" id="PF00932">
    <property type="entry name" value="LTD"/>
    <property type="match status" value="1"/>
</dbReference>
<dbReference type="PROSITE" id="PS51841">
    <property type="entry name" value="LTD"/>
    <property type="match status" value="1"/>
</dbReference>
<accession>A0A2M6WHU3</accession>
<feature type="compositionally biased region" description="Pro residues" evidence="1">
    <location>
        <begin position="128"/>
        <end position="141"/>
    </location>
</feature>
<feature type="compositionally biased region" description="Polar residues" evidence="1">
    <location>
        <begin position="56"/>
        <end position="82"/>
    </location>
</feature>
<protein>
    <recommendedName>
        <fullName evidence="2">LTD domain-containing protein</fullName>
    </recommendedName>
</protein>
<dbReference type="EMBL" id="PFBA01000024">
    <property type="protein sequence ID" value="PIT92363.1"/>
    <property type="molecule type" value="Genomic_DNA"/>
</dbReference>
<proteinExistence type="predicted"/>
<dbReference type="Proteomes" id="UP000228635">
    <property type="component" value="Unassembled WGS sequence"/>
</dbReference>